<comment type="caution">
    <text evidence="2">The sequence shown here is derived from an EMBL/GenBank/DDBJ whole genome shotgun (WGS) entry which is preliminary data.</text>
</comment>
<name>A0A9Q3DKG3_9BASI</name>
<feature type="region of interest" description="Disordered" evidence="1">
    <location>
        <begin position="1"/>
        <end position="35"/>
    </location>
</feature>
<keyword evidence="3" id="KW-1185">Reference proteome</keyword>
<dbReference type="Proteomes" id="UP000765509">
    <property type="component" value="Unassembled WGS sequence"/>
</dbReference>
<sequence>MEDITTTTKSGRNWFKHPMDNKTSGKPIPKLNLPHDKDPLKCHKWGGTSHLASTCPKNTTINEIEIDKLEDTKETNNVFLHDSDAENSEEEEAQDKLKIENMNVSF</sequence>
<protein>
    <submittedName>
        <fullName evidence="2">Uncharacterized protein</fullName>
    </submittedName>
</protein>
<reference evidence="2" key="1">
    <citation type="submission" date="2021-03" db="EMBL/GenBank/DDBJ databases">
        <title>Draft genome sequence of rust myrtle Austropuccinia psidii MF-1, a brazilian biotype.</title>
        <authorList>
            <person name="Quecine M.C."/>
            <person name="Pachon D.M.R."/>
            <person name="Bonatelli M.L."/>
            <person name="Correr F.H."/>
            <person name="Franceschini L.M."/>
            <person name="Leite T.F."/>
            <person name="Margarido G.R.A."/>
            <person name="Almeida C.A."/>
            <person name="Ferrarezi J.A."/>
            <person name="Labate C.A."/>
        </authorList>
    </citation>
    <scope>NUCLEOTIDE SEQUENCE</scope>
    <source>
        <strain evidence="2">MF-1</strain>
    </source>
</reference>
<dbReference type="EMBL" id="AVOT02018728">
    <property type="protein sequence ID" value="MBW0505846.1"/>
    <property type="molecule type" value="Genomic_DNA"/>
</dbReference>
<evidence type="ECO:0000313" key="2">
    <source>
        <dbReference type="EMBL" id="MBW0505846.1"/>
    </source>
</evidence>
<evidence type="ECO:0000313" key="3">
    <source>
        <dbReference type="Proteomes" id="UP000765509"/>
    </source>
</evidence>
<feature type="region of interest" description="Disordered" evidence="1">
    <location>
        <begin position="79"/>
        <end position="106"/>
    </location>
</feature>
<dbReference type="AlphaFoldDB" id="A0A9Q3DKG3"/>
<organism evidence="2 3">
    <name type="scientific">Austropuccinia psidii MF-1</name>
    <dbReference type="NCBI Taxonomy" id="1389203"/>
    <lineage>
        <taxon>Eukaryota</taxon>
        <taxon>Fungi</taxon>
        <taxon>Dikarya</taxon>
        <taxon>Basidiomycota</taxon>
        <taxon>Pucciniomycotina</taxon>
        <taxon>Pucciniomycetes</taxon>
        <taxon>Pucciniales</taxon>
        <taxon>Sphaerophragmiaceae</taxon>
        <taxon>Austropuccinia</taxon>
    </lineage>
</organism>
<accession>A0A9Q3DKG3</accession>
<evidence type="ECO:0000256" key="1">
    <source>
        <dbReference type="SAM" id="MobiDB-lite"/>
    </source>
</evidence>
<gene>
    <name evidence="2" type="ORF">O181_045561</name>
</gene>
<proteinExistence type="predicted"/>
<feature type="compositionally biased region" description="Polar residues" evidence="1">
    <location>
        <begin position="1"/>
        <end position="11"/>
    </location>
</feature>